<organism evidence="2 3">
    <name type="scientific">Acidothermus cellulolyticus (strain ATCC 43068 / DSM 8971 / 11B)</name>
    <dbReference type="NCBI Taxonomy" id="351607"/>
    <lineage>
        <taxon>Bacteria</taxon>
        <taxon>Bacillati</taxon>
        <taxon>Actinomycetota</taxon>
        <taxon>Actinomycetes</taxon>
        <taxon>Acidothermales</taxon>
        <taxon>Acidothermaceae</taxon>
        <taxon>Acidothermus</taxon>
    </lineage>
</organism>
<dbReference type="HOGENOM" id="CLU_1307905_0_0_11"/>
<keyword evidence="1" id="KW-0732">Signal</keyword>
<keyword evidence="3" id="KW-1185">Reference proteome</keyword>
<dbReference type="InParanoid" id="A0LQS4"/>
<proteinExistence type="predicted"/>
<dbReference type="STRING" id="351607.Acel_0008"/>
<dbReference type="RefSeq" id="WP_011718848.1">
    <property type="nucleotide sequence ID" value="NC_008578.1"/>
</dbReference>
<evidence type="ECO:0000313" key="2">
    <source>
        <dbReference type="EMBL" id="ABK51784.1"/>
    </source>
</evidence>
<accession>A0LQS4</accession>
<evidence type="ECO:0000256" key="1">
    <source>
        <dbReference type="SAM" id="SignalP"/>
    </source>
</evidence>
<dbReference type="AlphaFoldDB" id="A0LQS4"/>
<dbReference type="KEGG" id="ace:Acel_0008"/>
<dbReference type="EMBL" id="CP000481">
    <property type="protein sequence ID" value="ABK51784.1"/>
    <property type="molecule type" value="Genomic_DNA"/>
</dbReference>
<feature type="signal peptide" evidence="1">
    <location>
        <begin position="1"/>
        <end position="28"/>
    </location>
</feature>
<sequence length="210" mass="21381">MRPFVLRLGGAAVLSVVLSIAVVSVAQAAPTPSASVPPGESSASNVLLLGDGDVTVVPSALPTNVSTTKLVASWDKTLPALKKALASGASLSTALQQAGLPALTGSMVSGTVSSGGIHPDGVSCQNWTCGWKFSALSSFEIAWLVWAGTITGPGAICFFLGSETAGLACTAASALWGIVSAYVDFPPSYNPHRCLYIGVGWRIVAKWESC</sequence>
<protein>
    <submittedName>
        <fullName evidence="2">Uncharacterized protein</fullName>
    </submittedName>
</protein>
<gene>
    <name evidence="2" type="ordered locus">Acel_0008</name>
</gene>
<reference evidence="2 3" key="1">
    <citation type="journal article" date="2009" name="Genome Res.">
        <title>Complete genome of the cellulolytic thermophile Acidothermus cellulolyticus 11B provides insights into its ecophysiological and evolutionary adaptations.</title>
        <authorList>
            <person name="Barabote R.D."/>
            <person name="Xie G."/>
            <person name="Leu D.H."/>
            <person name="Normand P."/>
            <person name="Necsulea A."/>
            <person name="Daubin V."/>
            <person name="Medigue C."/>
            <person name="Adney W.S."/>
            <person name="Xu X.C."/>
            <person name="Lapidus A."/>
            <person name="Parales R.E."/>
            <person name="Detter C."/>
            <person name="Pujic P."/>
            <person name="Bruce D."/>
            <person name="Lavire C."/>
            <person name="Challacombe J.F."/>
            <person name="Brettin T.S."/>
            <person name="Berry A.M."/>
        </authorList>
    </citation>
    <scope>NUCLEOTIDE SEQUENCE [LARGE SCALE GENOMIC DNA]</scope>
    <source>
        <strain evidence="3">ATCC 43068 / DSM 8971 / 11B</strain>
    </source>
</reference>
<name>A0LQS4_ACIC1</name>
<feature type="chain" id="PRO_5002627360" evidence="1">
    <location>
        <begin position="29"/>
        <end position="210"/>
    </location>
</feature>
<dbReference type="Proteomes" id="UP000008221">
    <property type="component" value="Chromosome"/>
</dbReference>
<evidence type="ECO:0000313" key="3">
    <source>
        <dbReference type="Proteomes" id="UP000008221"/>
    </source>
</evidence>